<keyword evidence="2" id="KW-0472">Membrane</keyword>
<reference evidence="6" key="1">
    <citation type="submission" date="2017-06" db="EMBL/GenBank/DDBJ databases">
        <authorList>
            <person name="Varghese N."/>
            <person name="Submissions S."/>
        </authorList>
    </citation>
    <scope>NUCLEOTIDE SEQUENCE [LARGE SCALE GENOMIC DNA]</scope>
    <source>
        <strain evidence="6">LNB2</strain>
    </source>
</reference>
<evidence type="ECO:0000256" key="2">
    <source>
        <dbReference type="ARBA" id="ARBA00023136"/>
    </source>
</evidence>
<evidence type="ECO:0000313" key="6">
    <source>
        <dbReference type="Proteomes" id="UP000198281"/>
    </source>
</evidence>
<proteinExistence type="predicted"/>
<sequence>MVQRKRPAGESVGPWAGRAMLLLAGYFAGTSAALAQDGPEAPQAAPTADEAASEKPIAKFFDRFVDEEDGKVDFSNVLAKGGFIPMPVIITEPAVDGGFGVAAQFITVPRDNPRRVTRRILGGALTGNGSYGYGYFQSGQAFDGRVSYKFGLAQGKITLDAHPRFLQAPLEYTNKYKYGVLASALIHFADDRFSVGPMIDFRRLESSIEFQNPPIELDRDFNRKLKTGALGFGMHFDGRDNAVTPTRGMNVFVEGKFNADAFGSDRTFQTYKAGFYSFHPLTSDWRLGYKLEVDAARDNFPIYFAPAVNLRGVEMQRYQGSTVFSSEVEVTRQLNDRWAILAFAGYGSADAGDRRLFRDSGAIFAGGGGFRYRLARKLGLDAGLDVAYGPGGGVFYIQFGHAWGTGMD</sequence>
<accession>A0A239BML4</accession>
<dbReference type="GO" id="GO:0019867">
    <property type="term" value="C:outer membrane"/>
    <property type="evidence" value="ECO:0007669"/>
    <property type="project" value="InterPro"/>
</dbReference>
<organism evidence="5 6">
    <name type="scientific">Edaphosphingomonas laterariae</name>
    <dbReference type="NCBI Taxonomy" id="861865"/>
    <lineage>
        <taxon>Bacteria</taxon>
        <taxon>Pseudomonadati</taxon>
        <taxon>Pseudomonadota</taxon>
        <taxon>Alphaproteobacteria</taxon>
        <taxon>Sphingomonadales</taxon>
        <taxon>Rhizorhabdaceae</taxon>
        <taxon>Edaphosphingomonas</taxon>
    </lineage>
</organism>
<dbReference type="Proteomes" id="UP000198281">
    <property type="component" value="Unassembled WGS sequence"/>
</dbReference>
<keyword evidence="3" id="KW-0732">Signal</keyword>
<feature type="chain" id="PRO_5013394268" evidence="3">
    <location>
        <begin position="36"/>
        <end position="408"/>
    </location>
</feature>
<feature type="domain" description="Bacterial surface antigen (D15)" evidence="4">
    <location>
        <begin position="219"/>
        <end position="291"/>
    </location>
</feature>
<evidence type="ECO:0000259" key="4">
    <source>
        <dbReference type="Pfam" id="PF01103"/>
    </source>
</evidence>
<feature type="signal peptide" evidence="3">
    <location>
        <begin position="1"/>
        <end position="35"/>
    </location>
</feature>
<evidence type="ECO:0000256" key="3">
    <source>
        <dbReference type="SAM" id="SignalP"/>
    </source>
</evidence>
<evidence type="ECO:0000313" key="5">
    <source>
        <dbReference type="EMBL" id="SNS08631.1"/>
    </source>
</evidence>
<dbReference type="AlphaFoldDB" id="A0A239BML4"/>
<name>A0A239BML4_9SPHN</name>
<dbReference type="Pfam" id="PF01103">
    <property type="entry name" value="Omp85"/>
    <property type="match status" value="1"/>
</dbReference>
<evidence type="ECO:0000256" key="1">
    <source>
        <dbReference type="ARBA" id="ARBA00004370"/>
    </source>
</evidence>
<gene>
    <name evidence="5" type="ORF">SAMN06295912_101252</name>
</gene>
<keyword evidence="6" id="KW-1185">Reference proteome</keyword>
<dbReference type="OrthoDB" id="5523607at2"/>
<dbReference type="EMBL" id="FZOS01000001">
    <property type="protein sequence ID" value="SNS08631.1"/>
    <property type="molecule type" value="Genomic_DNA"/>
</dbReference>
<dbReference type="InterPro" id="IPR000184">
    <property type="entry name" value="Bac_surfAg_D15"/>
</dbReference>
<comment type="subcellular location">
    <subcellularLocation>
        <location evidence="1">Membrane</location>
    </subcellularLocation>
</comment>
<protein>
    <submittedName>
        <fullName evidence="5">Surface antigen</fullName>
    </submittedName>
</protein>
<dbReference type="Gene3D" id="2.40.160.50">
    <property type="entry name" value="membrane protein fhac: a member of the omp85/tpsb transporter family"/>
    <property type="match status" value="1"/>
</dbReference>